<sequence length="394" mass="44683">MSAYPKDTDLGWRRRVRSRVLRWYDQNGRKLPWRESADPYRIWVSEIMLQQTTVAAVVPYFDRFIDRFPDVQALANARQEQVLKLWEGLGYYSRARNLHKAAGIVATEFDGQFPQTADELKQLPGIGPYTAGAIASFAFNQPAPIVEANTLRLYSRLIELDIDPRGTQGQKKLWKFAAWIVSRKRAADFNQAVMDIGSQVCRPVDPQCPKCPLMPSCKALEAGRQAEIPLEKKKPVITDVIEVSIAVRKGNTYLLRQRTETERWAGLWDFVRFEISEQEAAKIKMPAASRKTAKVLKGQRSLFDHDNRSPKPLANALVQQVETSTGLIVSGYEPVTEIRHAVTRYRIHLLCLVAEVDGGRVQSGSGFQWCTAKQLNELPLSTTGRQFAELLQQR</sequence>
<dbReference type="NCBIfam" id="TIGR01084">
    <property type="entry name" value="mutY"/>
    <property type="match status" value="1"/>
</dbReference>
<evidence type="ECO:0000256" key="1">
    <source>
        <dbReference type="ARBA" id="ARBA00000843"/>
    </source>
</evidence>
<keyword evidence="6" id="KW-0004">4Fe-4S</keyword>
<dbReference type="InterPro" id="IPR023170">
    <property type="entry name" value="HhH_base_excis_C"/>
</dbReference>
<keyword evidence="10 14" id="KW-0408">Iron</keyword>
<gene>
    <name evidence="16" type="primary">mutY</name>
    <name evidence="16" type="ORF">Fuma_02713</name>
</gene>
<dbReference type="InterPro" id="IPR004036">
    <property type="entry name" value="Endonuclease-III-like_CS2"/>
</dbReference>
<dbReference type="GO" id="GO:0035485">
    <property type="term" value="F:adenine/guanine mispair binding"/>
    <property type="evidence" value="ECO:0007669"/>
    <property type="project" value="TreeGrafter"/>
</dbReference>
<dbReference type="AlphaFoldDB" id="A0A1P8WGC7"/>
<dbReference type="Pfam" id="PF14815">
    <property type="entry name" value="NUDIX_4"/>
    <property type="match status" value="1"/>
</dbReference>
<evidence type="ECO:0000256" key="6">
    <source>
        <dbReference type="ARBA" id="ARBA00022485"/>
    </source>
</evidence>
<organism evidence="16 17">
    <name type="scientific">Fuerstiella marisgermanici</name>
    <dbReference type="NCBI Taxonomy" id="1891926"/>
    <lineage>
        <taxon>Bacteria</taxon>
        <taxon>Pseudomonadati</taxon>
        <taxon>Planctomycetota</taxon>
        <taxon>Planctomycetia</taxon>
        <taxon>Planctomycetales</taxon>
        <taxon>Planctomycetaceae</taxon>
        <taxon>Fuerstiella</taxon>
    </lineage>
</organism>
<dbReference type="GO" id="GO:0006284">
    <property type="term" value="P:base-excision repair"/>
    <property type="evidence" value="ECO:0007669"/>
    <property type="project" value="UniProtKB-UniRule"/>
</dbReference>
<proteinExistence type="inferred from homology"/>
<dbReference type="Proteomes" id="UP000187735">
    <property type="component" value="Chromosome"/>
</dbReference>
<keyword evidence="8 14" id="KW-0227">DNA damage</keyword>
<comment type="catalytic activity">
    <reaction evidence="1 14">
        <text>Hydrolyzes free adenine bases from 7,8-dihydro-8-oxoguanine:adenine mismatched double-stranded DNA, leaving an apurinic site.</text>
        <dbReference type="EC" id="3.2.2.31"/>
    </reaction>
</comment>
<keyword evidence="17" id="KW-1185">Reference proteome</keyword>
<dbReference type="InterPro" id="IPR015797">
    <property type="entry name" value="NUDIX_hydrolase-like_dom_sf"/>
</dbReference>
<dbReference type="FunFam" id="1.10.340.30:FF:000002">
    <property type="entry name" value="Adenine DNA glycosylase"/>
    <property type="match status" value="1"/>
</dbReference>
<dbReference type="GO" id="GO:0032357">
    <property type="term" value="F:oxidized purine DNA binding"/>
    <property type="evidence" value="ECO:0007669"/>
    <property type="project" value="TreeGrafter"/>
</dbReference>
<comment type="cofactor">
    <cofactor evidence="14">
        <name>[4Fe-4S] cluster</name>
        <dbReference type="ChEBI" id="CHEBI:49883"/>
    </cofactor>
    <text evidence="14">Binds 1 [4Fe-4S] cluster.</text>
</comment>
<dbReference type="InterPro" id="IPR011257">
    <property type="entry name" value="DNA_glycosylase"/>
</dbReference>
<reference evidence="16 17" key="1">
    <citation type="journal article" date="2016" name="Front. Microbiol.">
        <title>Fuerstia marisgermanicae gen. nov., sp. nov., an Unusual Member of the Phylum Planctomycetes from the German Wadden Sea.</title>
        <authorList>
            <person name="Kohn T."/>
            <person name="Heuer A."/>
            <person name="Jogler M."/>
            <person name="Vollmers J."/>
            <person name="Boedeker C."/>
            <person name="Bunk B."/>
            <person name="Rast P."/>
            <person name="Borchert D."/>
            <person name="Glockner I."/>
            <person name="Freese H.M."/>
            <person name="Klenk H.P."/>
            <person name="Overmann J."/>
            <person name="Kaster A.K."/>
            <person name="Rohde M."/>
            <person name="Wiegand S."/>
            <person name="Jogler C."/>
        </authorList>
    </citation>
    <scope>NUCLEOTIDE SEQUENCE [LARGE SCALE GENOMIC DNA]</scope>
    <source>
        <strain evidence="16 17">NH11</strain>
    </source>
</reference>
<dbReference type="OrthoDB" id="9802365at2"/>
<evidence type="ECO:0000313" key="16">
    <source>
        <dbReference type="EMBL" id="APZ93097.1"/>
    </source>
</evidence>
<dbReference type="GO" id="GO:0034039">
    <property type="term" value="F:8-oxo-7,8-dihydroguanine DNA N-glycosylase activity"/>
    <property type="evidence" value="ECO:0007669"/>
    <property type="project" value="TreeGrafter"/>
</dbReference>
<dbReference type="STRING" id="1891926.Fuma_02713"/>
<dbReference type="InterPro" id="IPR000445">
    <property type="entry name" value="HhH_motif"/>
</dbReference>
<dbReference type="InterPro" id="IPR005760">
    <property type="entry name" value="A/G_AdeGlyc_MutY"/>
</dbReference>
<dbReference type="InterPro" id="IPR044298">
    <property type="entry name" value="MIG/MutY"/>
</dbReference>
<keyword evidence="12" id="KW-0234">DNA repair</keyword>
<dbReference type="CDD" id="cd03431">
    <property type="entry name" value="NUDIX_DNA_Glycosylase_C-MutY"/>
    <property type="match status" value="1"/>
</dbReference>
<dbReference type="SUPFAM" id="SSF55811">
    <property type="entry name" value="Nudix"/>
    <property type="match status" value="1"/>
</dbReference>
<protein>
    <recommendedName>
        <fullName evidence="5 14">Adenine DNA glycosylase</fullName>
        <ecNumber evidence="4 14">3.2.2.31</ecNumber>
    </recommendedName>
</protein>
<keyword evidence="13 14" id="KW-0326">Glycosidase</keyword>
<evidence type="ECO:0000256" key="5">
    <source>
        <dbReference type="ARBA" id="ARBA00022023"/>
    </source>
</evidence>
<dbReference type="Pfam" id="PF00730">
    <property type="entry name" value="HhH-GPD"/>
    <property type="match status" value="1"/>
</dbReference>
<dbReference type="CDD" id="cd00056">
    <property type="entry name" value="ENDO3c"/>
    <property type="match status" value="1"/>
</dbReference>
<evidence type="ECO:0000256" key="7">
    <source>
        <dbReference type="ARBA" id="ARBA00022723"/>
    </source>
</evidence>
<evidence type="ECO:0000256" key="4">
    <source>
        <dbReference type="ARBA" id="ARBA00012045"/>
    </source>
</evidence>
<dbReference type="EC" id="3.2.2.31" evidence="4 14"/>
<evidence type="ECO:0000256" key="8">
    <source>
        <dbReference type="ARBA" id="ARBA00022763"/>
    </source>
</evidence>
<name>A0A1P8WGC7_9PLAN</name>
<dbReference type="Gene3D" id="3.90.79.10">
    <property type="entry name" value="Nucleoside Triphosphate Pyrophosphohydrolase"/>
    <property type="match status" value="1"/>
</dbReference>
<keyword evidence="11" id="KW-0411">Iron-sulfur</keyword>
<evidence type="ECO:0000256" key="14">
    <source>
        <dbReference type="RuleBase" id="RU365096"/>
    </source>
</evidence>
<dbReference type="KEGG" id="fmr:Fuma_02713"/>
<evidence type="ECO:0000256" key="11">
    <source>
        <dbReference type="ARBA" id="ARBA00023014"/>
    </source>
</evidence>
<dbReference type="InterPro" id="IPR029119">
    <property type="entry name" value="MutY_C"/>
</dbReference>
<evidence type="ECO:0000256" key="13">
    <source>
        <dbReference type="ARBA" id="ARBA00023295"/>
    </source>
</evidence>
<feature type="domain" description="HhH-GPD" evidence="15">
    <location>
        <begin position="48"/>
        <end position="199"/>
    </location>
</feature>
<dbReference type="SUPFAM" id="SSF48150">
    <property type="entry name" value="DNA-glycosylase"/>
    <property type="match status" value="1"/>
</dbReference>
<keyword evidence="9 16" id="KW-0378">Hydrolase</keyword>
<dbReference type="GO" id="GO:0051539">
    <property type="term" value="F:4 iron, 4 sulfur cluster binding"/>
    <property type="evidence" value="ECO:0007669"/>
    <property type="project" value="UniProtKB-UniRule"/>
</dbReference>
<dbReference type="GO" id="GO:0006298">
    <property type="term" value="P:mismatch repair"/>
    <property type="evidence" value="ECO:0007669"/>
    <property type="project" value="TreeGrafter"/>
</dbReference>
<dbReference type="SMART" id="SM00478">
    <property type="entry name" value="ENDO3c"/>
    <property type="match status" value="1"/>
</dbReference>
<comment type="function">
    <text evidence="2">Adenine glycosylase active on G-A mispairs. MutY also corrects error-prone DNA synthesis past GO lesions which are due to the oxidatively damaged form of guanine: 7,8-dihydro-8-oxoguanine (8-oxo-dGTP).</text>
</comment>
<evidence type="ECO:0000256" key="10">
    <source>
        <dbReference type="ARBA" id="ARBA00023004"/>
    </source>
</evidence>
<dbReference type="PANTHER" id="PTHR42944:SF1">
    <property type="entry name" value="ADENINE DNA GLYCOSYLASE"/>
    <property type="match status" value="1"/>
</dbReference>
<dbReference type="GO" id="GO:0046872">
    <property type="term" value="F:metal ion binding"/>
    <property type="evidence" value="ECO:0007669"/>
    <property type="project" value="UniProtKB-UniRule"/>
</dbReference>
<evidence type="ECO:0000259" key="15">
    <source>
        <dbReference type="SMART" id="SM00478"/>
    </source>
</evidence>
<evidence type="ECO:0000313" key="17">
    <source>
        <dbReference type="Proteomes" id="UP000187735"/>
    </source>
</evidence>
<dbReference type="EMBL" id="CP017641">
    <property type="protein sequence ID" value="APZ93097.1"/>
    <property type="molecule type" value="Genomic_DNA"/>
</dbReference>
<comment type="similarity">
    <text evidence="3 14">Belongs to the Nth/MutY family.</text>
</comment>
<dbReference type="RefSeq" id="WP_077024620.1">
    <property type="nucleotide sequence ID" value="NZ_CP017641.1"/>
</dbReference>
<evidence type="ECO:0000256" key="2">
    <source>
        <dbReference type="ARBA" id="ARBA00002933"/>
    </source>
</evidence>
<keyword evidence="7" id="KW-0479">Metal-binding</keyword>
<dbReference type="PROSITE" id="PS01155">
    <property type="entry name" value="ENDONUCLEASE_III_2"/>
    <property type="match status" value="1"/>
</dbReference>
<dbReference type="InterPro" id="IPR003265">
    <property type="entry name" value="HhH-GPD_domain"/>
</dbReference>
<evidence type="ECO:0000256" key="9">
    <source>
        <dbReference type="ARBA" id="ARBA00022801"/>
    </source>
</evidence>
<dbReference type="Gene3D" id="1.10.1670.10">
    <property type="entry name" value="Helix-hairpin-Helix base-excision DNA repair enzymes (C-terminal)"/>
    <property type="match status" value="1"/>
</dbReference>
<evidence type="ECO:0000256" key="3">
    <source>
        <dbReference type="ARBA" id="ARBA00008343"/>
    </source>
</evidence>
<accession>A0A1P8WGC7</accession>
<dbReference type="Pfam" id="PF00633">
    <property type="entry name" value="HHH"/>
    <property type="match status" value="1"/>
</dbReference>
<dbReference type="PANTHER" id="PTHR42944">
    <property type="entry name" value="ADENINE DNA GLYCOSYLASE"/>
    <property type="match status" value="1"/>
</dbReference>
<evidence type="ECO:0000256" key="12">
    <source>
        <dbReference type="ARBA" id="ARBA00023204"/>
    </source>
</evidence>
<dbReference type="GO" id="GO:0000701">
    <property type="term" value="F:purine-specific mismatch base pair DNA N-glycosylase activity"/>
    <property type="evidence" value="ECO:0007669"/>
    <property type="project" value="UniProtKB-EC"/>
</dbReference>
<dbReference type="Gene3D" id="1.10.340.30">
    <property type="entry name" value="Hypothetical protein, domain 2"/>
    <property type="match status" value="1"/>
</dbReference>